<dbReference type="InterPro" id="IPR029063">
    <property type="entry name" value="SAM-dependent_MTases_sf"/>
</dbReference>
<accession>R0KSE7</accession>
<dbReference type="RefSeq" id="XP_008021479.1">
    <property type="nucleotide sequence ID" value="XM_008023288.1"/>
</dbReference>
<dbReference type="SUPFAM" id="SSF53335">
    <property type="entry name" value="S-adenosyl-L-methionine-dependent methyltransferases"/>
    <property type="match status" value="1"/>
</dbReference>
<dbReference type="AlphaFoldDB" id="R0KSE7"/>
<dbReference type="EMBL" id="KB908482">
    <property type="protein sequence ID" value="EOA90702.1"/>
    <property type="molecule type" value="Genomic_DNA"/>
</dbReference>
<dbReference type="STRING" id="671987.R0KSE7"/>
<sequence>MPKITDEWDPPQPRWIAVENYAISHLHSSSSPDTVPSPATLQHALSNSAKAGLPDISVSPSQGKYLQLTARLSRAKRILELGTLGGYSTMWLATAAPDVHVTTVELDAHRAQVARDNIAAAGLAARVDVRLGAGVDVLAELGRQVAAGQRDAFDFFFIDADKPNNWNYVDLALGMCVPGSCIIVDNVVRSGYLVVEDSENERIEGARHVIEKIGKDPRVDGVVVQTVDEKGYDGFVLAVTK</sequence>
<reference evidence="5 6" key="1">
    <citation type="journal article" date="2012" name="PLoS Pathog.">
        <title>Diverse lifestyles and strategies of plant pathogenesis encoded in the genomes of eighteen Dothideomycetes fungi.</title>
        <authorList>
            <person name="Ohm R.A."/>
            <person name="Feau N."/>
            <person name="Henrissat B."/>
            <person name="Schoch C.L."/>
            <person name="Horwitz B.A."/>
            <person name="Barry K.W."/>
            <person name="Condon B.J."/>
            <person name="Copeland A.C."/>
            <person name="Dhillon B."/>
            <person name="Glaser F."/>
            <person name="Hesse C.N."/>
            <person name="Kosti I."/>
            <person name="LaButti K."/>
            <person name="Lindquist E.A."/>
            <person name="Lucas S."/>
            <person name="Salamov A.A."/>
            <person name="Bradshaw R.E."/>
            <person name="Ciuffetti L."/>
            <person name="Hamelin R.C."/>
            <person name="Kema G.H.J."/>
            <person name="Lawrence C."/>
            <person name="Scott J.A."/>
            <person name="Spatafora J.W."/>
            <person name="Turgeon B.G."/>
            <person name="de Wit P.J.G.M."/>
            <person name="Zhong S."/>
            <person name="Goodwin S.B."/>
            <person name="Grigoriev I.V."/>
        </authorList>
    </citation>
    <scope>NUCLEOTIDE SEQUENCE [LARGE SCALE GENOMIC DNA]</scope>
    <source>
        <strain evidence="6">28A</strain>
    </source>
</reference>
<keyword evidence="1" id="KW-0489">Methyltransferase</keyword>
<dbReference type="PANTHER" id="PTHR10509:SF14">
    <property type="entry name" value="CAFFEOYL-COA O-METHYLTRANSFERASE 3-RELATED"/>
    <property type="match status" value="1"/>
</dbReference>
<evidence type="ECO:0000313" key="5">
    <source>
        <dbReference type="EMBL" id="EOA90702.1"/>
    </source>
</evidence>
<name>R0KSE7_EXST2</name>
<protein>
    <recommendedName>
        <fullName evidence="7">O-methyltransferase</fullName>
    </recommendedName>
</protein>
<dbReference type="HOGENOM" id="CLU_067676_8_1_1"/>
<evidence type="ECO:0000256" key="1">
    <source>
        <dbReference type="ARBA" id="ARBA00022603"/>
    </source>
</evidence>
<dbReference type="GO" id="GO:0008757">
    <property type="term" value="F:S-adenosylmethionine-dependent methyltransferase activity"/>
    <property type="evidence" value="ECO:0007669"/>
    <property type="project" value="TreeGrafter"/>
</dbReference>
<keyword evidence="3" id="KW-0949">S-adenosyl-L-methionine</keyword>
<keyword evidence="2" id="KW-0808">Transferase</keyword>
<proteinExistence type="inferred from homology"/>
<dbReference type="GO" id="GO:0032259">
    <property type="term" value="P:methylation"/>
    <property type="evidence" value="ECO:0007669"/>
    <property type="project" value="UniProtKB-KW"/>
</dbReference>
<dbReference type="GO" id="GO:0008171">
    <property type="term" value="F:O-methyltransferase activity"/>
    <property type="evidence" value="ECO:0007669"/>
    <property type="project" value="InterPro"/>
</dbReference>
<dbReference type="InterPro" id="IPR050362">
    <property type="entry name" value="Cation-dep_OMT"/>
</dbReference>
<dbReference type="Pfam" id="PF01596">
    <property type="entry name" value="Methyltransf_3"/>
    <property type="match status" value="1"/>
</dbReference>
<evidence type="ECO:0000256" key="2">
    <source>
        <dbReference type="ARBA" id="ARBA00022679"/>
    </source>
</evidence>
<keyword evidence="6" id="KW-1185">Reference proteome</keyword>
<reference evidence="5 6" key="2">
    <citation type="journal article" date="2013" name="PLoS Genet.">
        <title>Comparative genome structure, secondary metabolite, and effector coding capacity across Cochliobolus pathogens.</title>
        <authorList>
            <person name="Condon B.J."/>
            <person name="Leng Y."/>
            <person name="Wu D."/>
            <person name="Bushley K.E."/>
            <person name="Ohm R.A."/>
            <person name="Otillar R."/>
            <person name="Martin J."/>
            <person name="Schackwitz W."/>
            <person name="Grimwood J."/>
            <person name="MohdZainudin N."/>
            <person name="Xue C."/>
            <person name="Wang R."/>
            <person name="Manning V.A."/>
            <person name="Dhillon B."/>
            <person name="Tu Z.J."/>
            <person name="Steffenson B.J."/>
            <person name="Salamov A."/>
            <person name="Sun H."/>
            <person name="Lowry S."/>
            <person name="LaButti K."/>
            <person name="Han J."/>
            <person name="Copeland A."/>
            <person name="Lindquist E."/>
            <person name="Barry K."/>
            <person name="Schmutz J."/>
            <person name="Baker S.E."/>
            <person name="Ciuffetti L.M."/>
            <person name="Grigoriev I.V."/>
            <person name="Zhong S."/>
            <person name="Turgeon B.G."/>
        </authorList>
    </citation>
    <scope>NUCLEOTIDE SEQUENCE [LARGE SCALE GENOMIC DNA]</scope>
    <source>
        <strain evidence="6">28A</strain>
    </source>
</reference>
<comment type="similarity">
    <text evidence="4">Belongs to the class I-like SAM-binding methyltransferase superfamily. Cation-dependent O-methyltransferase family.</text>
</comment>
<dbReference type="PANTHER" id="PTHR10509">
    <property type="entry name" value="O-METHYLTRANSFERASE-RELATED"/>
    <property type="match status" value="1"/>
</dbReference>
<dbReference type="eggNOG" id="KOG1663">
    <property type="taxonomic scope" value="Eukaryota"/>
</dbReference>
<dbReference type="Gene3D" id="3.40.50.150">
    <property type="entry name" value="Vaccinia Virus protein VP39"/>
    <property type="match status" value="1"/>
</dbReference>
<dbReference type="OrthoDB" id="10251242at2759"/>
<dbReference type="CDD" id="cd02440">
    <property type="entry name" value="AdoMet_MTases"/>
    <property type="match status" value="1"/>
</dbReference>
<dbReference type="GeneID" id="19399879"/>
<dbReference type="InterPro" id="IPR002935">
    <property type="entry name" value="SAM_O-MeTrfase"/>
</dbReference>
<evidence type="ECO:0000256" key="4">
    <source>
        <dbReference type="ARBA" id="ARBA00023453"/>
    </source>
</evidence>
<evidence type="ECO:0000256" key="3">
    <source>
        <dbReference type="ARBA" id="ARBA00022691"/>
    </source>
</evidence>
<dbReference type="Proteomes" id="UP000016935">
    <property type="component" value="Unassembled WGS sequence"/>
</dbReference>
<organism evidence="5 6">
    <name type="scientific">Exserohilum turcicum (strain 28A)</name>
    <name type="common">Northern leaf blight fungus</name>
    <name type="synonym">Setosphaeria turcica</name>
    <dbReference type="NCBI Taxonomy" id="671987"/>
    <lineage>
        <taxon>Eukaryota</taxon>
        <taxon>Fungi</taxon>
        <taxon>Dikarya</taxon>
        <taxon>Ascomycota</taxon>
        <taxon>Pezizomycotina</taxon>
        <taxon>Dothideomycetes</taxon>
        <taxon>Pleosporomycetidae</taxon>
        <taxon>Pleosporales</taxon>
        <taxon>Pleosporineae</taxon>
        <taxon>Pleosporaceae</taxon>
        <taxon>Exserohilum</taxon>
    </lineage>
</organism>
<evidence type="ECO:0008006" key="7">
    <source>
        <dbReference type="Google" id="ProtNLM"/>
    </source>
</evidence>
<dbReference type="PROSITE" id="PS51682">
    <property type="entry name" value="SAM_OMT_I"/>
    <property type="match status" value="1"/>
</dbReference>
<gene>
    <name evidence="5" type="ORF">SETTUDRAFT_166638</name>
</gene>
<evidence type="ECO:0000313" key="6">
    <source>
        <dbReference type="Proteomes" id="UP000016935"/>
    </source>
</evidence>